<feature type="transmembrane region" description="Helical" evidence="1">
    <location>
        <begin position="103"/>
        <end position="125"/>
    </location>
</feature>
<gene>
    <name evidence="3" type="ORF">E6L36_13935</name>
    <name evidence="2" type="ORF">H0N82_02200</name>
</gene>
<evidence type="ECO:0000313" key="3">
    <source>
        <dbReference type="EMBL" id="THC81366.1"/>
    </source>
</evidence>
<proteinExistence type="predicted"/>
<name>A0A508YKS4_LACRH</name>
<organism evidence="2 5">
    <name type="scientific">Lacticaseibacillus rhamnosus</name>
    <name type="common">Lactobacillus rhamnosus</name>
    <dbReference type="NCBI Taxonomy" id="47715"/>
    <lineage>
        <taxon>Bacteria</taxon>
        <taxon>Bacillati</taxon>
        <taxon>Bacillota</taxon>
        <taxon>Bacilli</taxon>
        <taxon>Lactobacillales</taxon>
        <taxon>Lactobacillaceae</taxon>
        <taxon>Lacticaseibacillus</taxon>
    </lineage>
</organism>
<feature type="transmembrane region" description="Helical" evidence="1">
    <location>
        <begin position="167"/>
        <end position="189"/>
    </location>
</feature>
<evidence type="ECO:0000313" key="4">
    <source>
        <dbReference type="Proteomes" id="UP000307517"/>
    </source>
</evidence>
<protein>
    <submittedName>
        <fullName evidence="2">Uncharacterized protein</fullName>
    </submittedName>
</protein>
<feature type="transmembrane region" description="Helical" evidence="1">
    <location>
        <begin position="196"/>
        <end position="216"/>
    </location>
</feature>
<comment type="caution">
    <text evidence="2">The sequence shown here is derived from an EMBL/GenBank/DDBJ whole genome shotgun (WGS) entry which is preliminary data.</text>
</comment>
<sequence>MTKAYFKTQLLRLLDNRMVTLWLLIAGLIAIYHQLTTTISRGSWNTAPTAYQIMIGFDFSSLSSLYYLVFPLVASLIGSFVLSDSRAHHSYFFEITKLGKTKYTLVNMLVTFLVGGGALTLPLVLDALIALTREQGVIIDPFTVSGQVISPGTTYFASFIHSPLQFLLGYLGLFFAFSGMMATTTFLIFKLTNRRSIAILLVFIVFLSEWLIGPLVGLAEISPAIFLIPSQGYNVITPWLMAVNLFLTTGLIAILYWRVVQTDDIK</sequence>
<reference evidence="2 5" key="2">
    <citation type="submission" date="2020-07" db="EMBL/GenBank/DDBJ databases">
        <title>Organ Donor 1.</title>
        <authorList>
            <person name="Marsh A.J."/>
            <person name="Azcarate-Peril M.A."/>
        </authorList>
    </citation>
    <scope>NUCLEOTIDE SEQUENCE [LARGE SCALE GENOMIC DNA]</scope>
    <source>
        <strain evidence="2 5">AMC0712</strain>
    </source>
</reference>
<dbReference type="Proteomes" id="UP000552935">
    <property type="component" value="Unassembled WGS sequence"/>
</dbReference>
<keyword evidence="1" id="KW-0812">Transmembrane</keyword>
<dbReference type="RefSeq" id="WP_015764207.1">
    <property type="nucleotide sequence ID" value="NZ_CABFNI010000004.1"/>
</dbReference>
<dbReference type="EMBL" id="JACCKI010000001">
    <property type="protein sequence ID" value="NZA03956.1"/>
    <property type="molecule type" value="Genomic_DNA"/>
</dbReference>
<feature type="transmembrane region" description="Helical" evidence="1">
    <location>
        <begin position="236"/>
        <end position="257"/>
    </location>
</feature>
<reference evidence="3 4" key="1">
    <citation type="submission" date="2019-04" db="EMBL/GenBank/DDBJ databases">
        <title>Genome Announcement to Ensure Probiotic Safety of Lactobacillus rhamnosus UBLR-58.</title>
        <authorList>
            <person name="Sulthana A."/>
            <person name="Lakshmi S.G."/>
            <person name="Madempudi R.S."/>
        </authorList>
    </citation>
    <scope>NUCLEOTIDE SEQUENCE [LARGE SCALE GENOMIC DNA]</scope>
    <source>
        <strain evidence="3 4">UBLR-58</strain>
    </source>
</reference>
<dbReference type="Proteomes" id="UP000307517">
    <property type="component" value="Unassembled WGS sequence"/>
</dbReference>
<dbReference type="EMBL" id="SSHM01000001">
    <property type="protein sequence ID" value="THC81366.1"/>
    <property type="molecule type" value="Genomic_DNA"/>
</dbReference>
<evidence type="ECO:0000256" key="1">
    <source>
        <dbReference type="SAM" id="Phobius"/>
    </source>
</evidence>
<dbReference type="AlphaFoldDB" id="A0A508YKS4"/>
<evidence type="ECO:0000313" key="5">
    <source>
        <dbReference type="Proteomes" id="UP000552935"/>
    </source>
</evidence>
<accession>A0A508YKS4</accession>
<keyword evidence="1" id="KW-0472">Membrane</keyword>
<feature type="transmembrane region" description="Helical" evidence="1">
    <location>
        <begin position="21"/>
        <end position="44"/>
    </location>
</feature>
<feature type="transmembrane region" description="Helical" evidence="1">
    <location>
        <begin position="64"/>
        <end position="82"/>
    </location>
</feature>
<evidence type="ECO:0000313" key="2">
    <source>
        <dbReference type="EMBL" id="NZA03956.1"/>
    </source>
</evidence>
<keyword evidence="1" id="KW-1133">Transmembrane helix</keyword>